<dbReference type="InterPro" id="IPR020026">
    <property type="entry name" value="PseC"/>
</dbReference>
<proteinExistence type="inferred from homology"/>
<organism evidence="3 4">
    <name type="scientific">Kiloniella antarctica</name>
    <dbReference type="NCBI Taxonomy" id="1550907"/>
    <lineage>
        <taxon>Bacteria</taxon>
        <taxon>Pseudomonadati</taxon>
        <taxon>Pseudomonadota</taxon>
        <taxon>Alphaproteobacteria</taxon>
        <taxon>Rhodospirillales</taxon>
        <taxon>Kiloniellaceae</taxon>
        <taxon>Kiloniella</taxon>
    </lineage>
</organism>
<reference evidence="4" key="1">
    <citation type="journal article" date="2019" name="Int. J. Syst. Evol. Microbiol.">
        <title>The Global Catalogue of Microorganisms (GCM) 10K type strain sequencing project: providing services to taxonomists for standard genome sequencing and annotation.</title>
        <authorList>
            <consortium name="The Broad Institute Genomics Platform"/>
            <consortium name="The Broad Institute Genome Sequencing Center for Infectious Disease"/>
            <person name="Wu L."/>
            <person name="Ma J."/>
        </authorList>
    </citation>
    <scope>NUCLEOTIDE SEQUENCE [LARGE SCALE GENOMIC DNA]</scope>
    <source>
        <strain evidence="4">CGMCC 4.7192</strain>
    </source>
</reference>
<dbReference type="PANTHER" id="PTHR30244">
    <property type="entry name" value="TRANSAMINASE"/>
    <property type="match status" value="1"/>
</dbReference>
<dbReference type="Proteomes" id="UP001597294">
    <property type="component" value="Unassembled WGS sequence"/>
</dbReference>
<dbReference type="InterPro" id="IPR015421">
    <property type="entry name" value="PyrdxlP-dep_Trfase_major"/>
</dbReference>
<dbReference type="PANTHER" id="PTHR30244:SF34">
    <property type="entry name" value="DTDP-4-AMINO-4,6-DIDEOXYGALACTOSE TRANSAMINASE"/>
    <property type="match status" value="1"/>
</dbReference>
<name>A0ABW5BPQ7_9PROT</name>
<dbReference type="RefSeq" id="WP_380252919.1">
    <property type="nucleotide sequence ID" value="NZ_JBHUII010000007.1"/>
</dbReference>
<dbReference type="Gene3D" id="3.40.640.10">
    <property type="entry name" value="Type I PLP-dependent aspartate aminotransferase-like (Major domain)"/>
    <property type="match status" value="1"/>
</dbReference>
<dbReference type="GO" id="GO:0008483">
    <property type="term" value="F:transaminase activity"/>
    <property type="evidence" value="ECO:0007669"/>
    <property type="project" value="UniProtKB-KW"/>
</dbReference>
<evidence type="ECO:0000256" key="1">
    <source>
        <dbReference type="ARBA" id="ARBA00037999"/>
    </source>
</evidence>
<dbReference type="SUPFAM" id="SSF53383">
    <property type="entry name" value="PLP-dependent transferases"/>
    <property type="match status" value="1"/>
</dbReference>
<dbReference type="InterPro" id="IPR015422">
    <property type="entry name" value="PyrdxlP-dep_Trfase_small"/>
</dbReference>
<dbReference type="NCBIfam" id="TIGR03588">
    <property type="entry name" value="PseC"/>
    <property type="match status" value="1"/>
</dbReference>
<dbReference type="Gene3D" id="3.90.1150.10">
    <property type="entry name" value="Aspartate Aminotransferase, domain 1"/>
    <property type="match status" value="1"/>
</dbReference>
<evidence type="ECO:0000313" key="4">
    <source>
        <dbReference type="Proteomes" id="UP001597294"/>
    </source>
</evidence>
<evidence type="ECO:0000313" key="3">
    <source>
        <dbReference type="EMBL" id="MFD2206864.1"/>
    </source>
</evidence>
<dbReference type="EMBL" id="JBHUII010000007">
    <property type="protein sequence ID" value="MFD2206864.1"/>
    <property type="molecule type" value="Genomic_DNA"/>
</dbReference>
<gene>
    <name evidence="3" type="primary">pseC</name>
    <name evidence="3" type="ORF">ACFSKO_14630</name>
</gene>
<sequence>MRSLNYGRHLIEEDDIDFVVSVLRGDLITQGPVVEKFEATLAEKVGAKFAIAVTSGTAALHVACLAAGMKPGDIGITSALTFVASANAMLYCGARAEVCDISADTLCMNPTALKEALRENSKASVIIPVHFGGLAAHSREIREIAGDRIIIEDASHSLGASYECGQPVGCGSYADMTVFSFHPVKPITTGEGGAVVTNDPELARLLRLYRSHGIERDDDRMENPDGLLEEGERRPWYYEQQLLGYNYRLTDIQAALGLSQLGKLGHFINLRREIVQQYDAAFGDLPNITIPQESKSYRFRSGQHLYIVEFDFDKIGCSRLDVMKKLREYNVGTQVHYIPVYRQPFHSGRMKSGHENYPNTEIYYRGCLSLPLFPGITELEVERVITAIRNIVL</sequence>
<accession>A0ABW5BPQ7</accession>
<keyword evidence="2" id="KW-0663">Pyridoxal phosphate</keyword>
<dbReference type="CDD" id="cd00616">
    <property type="entry name" value="AHBA_syn"/>
    <property type="match status" value="1"/>
</dbReference>
<evidence type="ECO:0000256" key="2">
    <source>
        <dbReference type="RuleBase" id="RU004508"/>
    </source>
</evidence>
<dbReference type="InterPro" id="IPR015424">
    <property type="entry name" value="PyrdxlP-dep_Trfase"/>
</dbReference>
<protein>
    <submittedName>
        <fullName evidence="3">UDP-4-amino-4, 6-dideoxy-N-acetyl-beta-L-altrosamine transaminase</fullName>
        <ecNumber evidence="3">2.6.1.92</ecNumber>
    </submittedName>
</protein>
<keyword evidence="3" id="KW-0032">Aminotransferase</keyword>
<comment type="caution">
    <text evidence="3">The sequence shown here is derived from an EMBL/GenBank/DDBJ whole genome shotgun (WGS) entry which is preliminary data.</text>
</comment>
<keyword evidence="4" id="KW-1185">Reference proteome</keyword>
<comment type="similarity">
    <text evidence="1 2">Belongs to the DegT/DnrJ/EryC1 family.</text>
</comment>
<dbReference type="InterPro" id="IPR000653">
    <property type="entry name" value="DegT/StrS_aminotransferase"/>
</dbReference>
<keyword evidence="3" id="KW-0808">Transferase</keyword>
<dbReference type="PIRSF" id="PIRSF000390">
    <property type="entry name" value="PLP_StrS"/>
    <property type="match status" value="1"/>
</dbReference>
<dbReference type="Pfam" id="PF01041">
    <property type="entry name" value="DegT_DnrJ_EryC1"/>
    <property type="match status" value="1"/>
</dbReference>
<dbReference type="EC" id="2.6.1.92" evidence="3"/>